<sequence>MICVATMENAASRFGQHLAHTEKKYRDRALKKLTVYLTKKKDWTDLEWDKLWKALFYCMWMSDKRPVQEELSSNLAALVHRIPSSESALEFVDSFFRTMHREWHGLDGLRLDKFYSLVRKFVRETVALLRVQDWDEDLVQKFVTILSTEVVSQLPNGLRMHLADLYLTEIYAAAGQDVTTEAFVTLLEPFFTLLGSEYDKTVFKRVRELVFEDMVTKYKFGAQPEKEEEETDEEEEDKVFEEVELEQVQHRIFAIASADDTAERNRAALYTLYKKFFTVTHVDSFQAAQEEAAKPKEKKKQKKQAEKKEEKTEDVAEQKKTKKSKKRKAKKEAEAEVEVSKAEETKAEQVETTSLKKKAKKQKIAAGVKTEDTKMTTPPVEAEKSKKKQKKQKQEEVKKTELKKEVKVVEKKTEKKTVEKKIEKKSVEKSVEKKSVEKKSAASVKSEKEQVKVKTEKVEKKESYTTVTRSGKKFKRCGSCGGYGKGLVPKDKNQCGHCERTQKTQKKKAASASKKRKAESIAQAAREEQEKAESGKKVTFGKSKALRHEVSVKRLKASAKRDAVSKETEDIKGVLKATSQSVASKKSKKTKKTTKGRKSAADFM</sequence>
<dbReference type="PANTHER" id="PTHR13026:SF0">
    <property type="entry name" value="RIBOSOMAL RNA PROCESSING 1B"/>
    <property type="match status" value="1"/>
</dbReference>
<evidence type="ECO:0000256" key="5">
    <source>
        <dbReference type="SAM" id="MobiDB-lite"/>
    </source>
</evidence>
<comment type="subcellular location">
    <subcellularLocation>
        <location evidence="1">Nucleus</location>
    </subcellularLocation>
</comment>
<feature type="region of interest" description="Disordered" evidence="5">
    <location>
        <begin position="414"/>
        <end position="465"/>
    </location>
</feature>
<accession>A0AAD9LF07</accession>
<feature type="compositionally biased region" description="Basic and acidic residues" evidence="5">
    <location>
        <begin position="559"/>
        <end position="573"/>
    </location>
</feature>
<feature type="compositionally biased region" description="Basic and acidic residues" evidence="5">
    <location>
        <begin position="491"/>
        <end position="502"/>
    </location>
</feature>
<feature type="compositionally biased region" description="Basic residues" evidence="5">
    <location>
        <begin position="503"/>
        <end position="517"/>
    </location>
</feature>
<dbReference type="PANTHER" id="PTHR13026">
    <property type="entry name" value="NNP-1 PROTEIN NOVEL NUCLEAR PROTEIN 1 NOP52"/>
    <property type="match status" value="1"/>
</dbReference>
<dbReference type="Pfam" id="PF05997">
    <property type="entry name" value="Nop52"/>
    <property type="match status" value="1"/>
</dbReference>
<evidence type="ECO:0000256" key="4">
    <source>
        <dbReference type="ARBA" id="ARBA00023242"/>
    </source>
</evidence>
<organism evidence="6 7">
    <name type="scientific">Phytophthora citrophthora</name>
    <dbReference type="NCBI Taxonomy" id="4793"/>
    <lineage>
        <taxon>Eukaryota</taxon>
        <taxon>Sar</taxon>
        <taxon>Stramenopiles</taxon>
        <taxon>Oomycota</taxon>
        <taxon>Peronosporomycetes</taxon>
        <taxon>Peronosporales</taxon>
        <taxon>Peronosporaceae</taxon>
        <taxon>Phytophthora</taxon>
    </lineage>
</organism>
<dbReference type="Proteomes" id="UP001259832">
    <property type="component" value="Unassembled WGS sequence"/>
</dbReference>
<keyword evidence="7" id="KW-1185">Reference proteome</keyword>
<feature type="compositionally biased region" description="Basic residues" evidence="5">
    <location>
        <begin position="585"/>
        <end position="598"/>
    </location>
</feature>
<feature type="compositionally biased region" description="Basic and acidic residues" evidence="5">
    <location>
        <begin position="525"/>
        <end position="536"/>
    </location>
</feature>
<feature type="compositionally biased region" description="Basic and acidic residues" evidence="5">
    <location>
        <begin position="303"/>
        <end position="319"/>
    </location>
</feature>
<feature type="region of interest" description="Disordered" evidence="5">
    <location>
        <begin position="290"/>
        <end position="402"/>
    </location>
</feature>
<gene>
    <name evidence="6" type="ORF">P3T76_011621</name>
</gene>
<protein>
    <submittedName>
        <fullName evidence="6">Ribosomal RNA processing protein 1 B</fullName>
    </submittedName>
</protein>
<reference evidence="6" key="1">
    <citation type="submission" date="2023-08" db="EMBL/GenBank/DDBJ databases">
        <title>Reference Genome Resource for the Citrus Pathogen Phytophthora citrophthora.</title>
        <authorList>
            <person name="Moller H."/>
            <person name="Coetzee B."/>
            <person name="Rose L.J."/>
            <person name="Van Niekerk J.M."/>
        </authorList>
    </citation>
    <scope>NUCLEOTIDE SEQUENCE</scope>
    <source>
        <strain evidence="6">STE-U-9442</strain>
    </source>
</reference>
<proteinExistence type="inferred from homology"/>
<evidence type="ECO:0000313" key="6">
    <source>
        <dbReference type="EMBL" id="KAK1933861.1"/>
    </source>
</evidence>
<dbReference type="AlphaFoldDB" id="A0AAD9LF07"/>
<evidence type="ECO:0000256" key="3">
    <source>
        <dbReference type="ARBA" id="ARBA00022552"/>
    </source>
</evidence>
<feature type="region of interest" description="Disordered" evidence="5">
    <location>
        <begin position="491"/>
        <end position="604"/>
    </location>
</feature>
<keyword evidence="3" id="KW-0698">rRNA processing</keyword>
<feature type="compositionally biased region" description="Basic and acidic residues" evidence="5">
    <location>
        <begin position="414"/>
        <end position="463"/>
    </location>
</feature>
<dbReference type="GO" id="GO:0006364">
    <property type="term" value="P:rRNA processing"/>
    <property type="evidence" value="ECO:0007669"/>
    <property type="project" value="UniProtKB-KW"/>
</dbReference>
<evidence type="ECO:0000313" key="7">
    <source>
        <dbReference type="Proteomes" id="UP001259832"/>
    </source>
</evidence>
<evidence type="ECO:0000256" key="1">
    <source>
        <dbReference type="ARBA" id="ARBA00004123"/>
    </source>
</evidence>
<feature type="compositionally biased region" description="Basic and acidic residues" evidence="5">
    <location>
        <begin position="331"/>
        <end position="349"/>
    </location>
</feature>
<dbReference type="EMBL" id="JASMQC010000027">
    <property type="protein sequence ID" value="KAK1933861.1"/>
    <property type="molecule type" value="Genomic_DNA"/>
</dbReference>
<name>A0AAD9LF07_9STRA</name>
<comment type="similarity">
    <text evidence="2">Belongs to the RRP1 family.</text>
</comment>
<dbReference type="GO" id="GO:0030688">
    <property type="term" value="C:preribosome, small subunit precursor"/>
    <property type="evidence" value="ECO:0007669"/>
    <property type="project" value="InterPro"/>
</dbReference>
<dbReference type="InterPro" id="IPR010301">
    <property type="entry name" value="RRP1"/>
</dbReference>
<comment type="caution">
    <text evidence="6">The sequence shown here is derived from an EMBL/GenBank/DDBJ whole genome shotgun (WGS) entry which is preliminary data.</text>
</comment>
<dbReference type="GO" id="GO:0005634">
    <property type="term" value="C:nucleus"/>
    <property type="evidence" value="ECO:0007669"/>
    <property type="project" value="UniProtKB-SubCell"/>
</dbReference>
<keyword evidence="4" id="KW-0539">Nucleus</keyword>
<feature type="compositionally biased region" description="Basic and acidic residues" evidence="5">
    <location>
        <begin position="392"/>
        <end position="402"/>
    </location>
</feature>
<feature type="compositionally biased region" description="Basic residues" evidence="5">
    <location>
        <begin position="320"/>
        <end position="330"/>
    </location>
</feature>
<evidence type="ECO:0000256" key="2">
    <source>
        <dbReference type="ARBA" id="ARBA00006374"/>
    </source>
</evidence>